<keyword evidence="1" id="KW-1133">Transmembrane helix</keyword>
<dbReference type="RefSeq" id="WP_007691176.1">
    <property type="nucleotide sequence ID" value="NZ_AJRK01000393.1"/>
</dbReference>
<dbReference type="AlphaFoldDB" id="M0M7S5"/>
<proteinExistence type="predicted"/>
<name>M0M7S5_9EURY</name>
<evidence type="ECO:0000313" key="3">
    <source>
        <dbReference type="Proteomes" id="UP000011566"/>
    </source>
</evidence>
<keyword evidence="3" id="KW-1185">Reference proteome</keyword>
<dbReference type="Pfam" id="PF25959">
    <property type="entry name" value="DUF7996"/>
    <property type="match status" value="1"/>
</dbReference>
<protein>
    <submittedName>
        <fullName evidence="2">Uncharacterized protein</fullName>
    </submittedName>
</protein>
<reference evidence="2 3" key="1">
    <citation type="journal article" date="2014" name="PLoS Genet.">
        <title>Phylogenetically driven sequencing of extremely halophilic archaea reveals strategies for static and dynamic osmo-response.</title>
        <authorList>
            <person name="Becker E.A."/>
            <person name="Seitzer P.M."/>
            <person name="Tritt A."/>
            <person name="Larsen D."/>
            <person name="Krusor M."/>
            <person name="Yao A.I."/>
            <person name="Wu D."/>
            <person name="Madern D."/>
            <person name="Eisen J.A."/>
            <person name="Darling A.E."/>
            <person name="Facciotti M.T."/>
        </authorList>
    </citation>
    <scope>NUCLEOTIDE SEQUENCE [LARGE SCALE GENOMIC DNA]</scope>
    <source>
        <strain evidence="2 3">100A6</strain>
    </source>
</reference>
<sequence length="67" mass="7293">MNIDERVLFGVVLAAGVVIPGAADYALSMAGYDTVGMVAWIVGYFGMVLGVWYRWIRPLDLTGPVEE</sequence>
<evidence type="ECO:0000256" key="1">
    <source>
        <dbReference type="SAM" id="Phobius"/>
    </source>
</evidence>
<comment type="caution">
    <text evidence="2">The sequence shown here is derived from an EMBL/GenBank/DDBJ whole genome shotgun (WGS) entry which is preliminary data.</text>
</comment>
<dbReference type="EMBL" id="AOMB01000010">
    <property type="protein sequence ID" value="EMA40664.1"/>
    <property type="molecule type" value="Genomic_DNA"/>
</dbReference>
<keyword evidence="1" id="KW-0812">Transmembrane</keyword>
<feature type="transmembrane region" description="Helical" evidence="1">
    <location>
        <begin position="34"/>
        <end position="53"/>
    </location>
</feature>
<feature type="transmembrane region" description="Helical" evidence="1">
    <location>
        <begin position="7"/>
        <end position="28"/>
    </location>
</feature>
<evidence type="ECO:0000313" key="2">
    <source>
        <dbReference type="EMBL" id="EMA40664.1"/>
    </source>
</evidence>
<organism evidence="2 3">
    <name type="scientific">Halococcus hamelinensis 100A6</name>
    <dbReference type="NCBI Taxonomy" id="1132509"/>
    <lineage>
        <taxon>Archaea</taxon>
        <taxon>Methanobacteriati</taxon>
        <taxon>Methanobacteriota</taxon>
        <taxon>Stenosarchaea group</taxon>
        <taxon>Halobacteria</taxon>
        <taxon>Halobacteriales</taxon>
        <taxon>Halococcaceae</taxon>
        <taxon>Halococcus</taxon>
    </lineage>
</organism>
<dbReference type="OrthoDB" id="304630at2157"/>
<keyword evidence="1" id="KW-0472">Membrane</keyword>
<accession>M0M7S5</accession>
<dbReference type="InterPro" id="IPR058309">
    <property type="entry name" value="DUF7996"/>
</dbReference>
<dbReference type="Proteomes" id="UP000011566">
    <property type="component" value="Unassembled WGS sequence"/>
</dbReference>
<gene>
    <name evidence="2" type="ORF">C447_04061</name>
</gene>
<dbReference type="eggNOG" id="arCOG07542">
    <property type="taxonomic scope" value="Archaea"/>
</dbReference>
<dbReference type="PATRIC" id="fig|1132509.6.peg.944"/>